<dbReference type="EMBL" id="QNQU01000002">
    <property type="protein sequence ID" value="RBQ11416.1"/>
    <property type="molecule type" value="Genomic_DNA"/>
</dbReference>
<protein>
    <submittedName>
        <fullName evidence="1">Uncharacterized protein</fullName>
    </submittedName>
</protein>
<evidence type="ECO:0000313" key="2">
    <source>
        <dbReference type="Proteomes" id="UP000252081"/>
    </source>
</evidence>
<organism evidence="1 2">
    <name type="scientific">Pedobacter miscanthi</name>
    <dbReference type="NCBI Taxonomy" id="2259170"/>
    <lineage>
        <taxon>Bacteria</taxon>
        <taxon>Pseudomonadati</taxon>
        <taxon>Bacteroidota</taxon>
        <taxon>Sphingobacteriia</taxon>
        <taxon>Sphingobacteriales</taxon>
        <taxon>Sphingobacteriaceae</taxon>
        <taxon>Pedobacter</taxon>
    </lineage>
</organism>
<accession>A0A366LC35</accession>
<keyword evidence="2" id="KW-1185">Reference proteome</keyword>
<evidence type="ECO:0000313" key="1">
    <source>
        <dbReference type="EMBL" id="RBQ11416.1"/>
    </source>
</evidence>
<sequence length="153" mass="16941">MANINPDRIKMISIRTLKGNINSDEADADLDPKNYEIECTPEIATNLKELLVRIIFKIDIHILNKEGKKSGTSGSYTNEFIFEIEGIEDFIKSRNSGEVDIHPELGTALLSLAFSTSRGMIYTRTQGTILDGIILPVIDASDLQKAFASPQVQ</sequence>
<reference evidence="1 2" key="1">
    <citation type="submission" date="2018-07" db="EMBL/GenBank/DDBJ databases">
        <title>A draft genome of a endophytic bacteria, a new species of Pedobacter.</title>
        <authorList>
            <person name="Zhang Z.D."/>
            <person name="Chen Z.J."/>
        </authorList>
    </citation>
    <scope>NUCLEOTIDE SEQUENCE [LARGE SCALE GENOMIC DNA]</scope>
    <source>
        <strain evidence="1 2">RS10</strain>
    </source>
</reference>
<proteinExistence type="predicted"/>
<dbReference type="Proteomes" id="UP000252081">
    <property type="component" value="Unassembled WGS sequence"/>
</dbReference>
<name>A0A366LC35_9SPHI</name>
<dbReference type="AlphaFoldDB" id="A0A366LC35"/>
<gene>
    <name evidence="1" type="ORF">DRW42_02835</name>
</gene>
<comment type="caution">
    <text evidence="1">The sequence shown here is derived from an EMBL/GenBank/DDBJ whole genome shotgun (WGS) entry which is preliminary data.</text>
</comment>